<dbReference type="InterPro" id="IPR050301">
    <property type="entry name" value="NTE"/>
</dbReference>
<dbReference type="Pfam" id="PF01734">
    <property type="entry name" value="Patatin"/>
    <property type="match status" value="1"/>
</dbReference>
<comment type="function">
    <text evidence="5">Lipid hydrolase.</text>
</comment>
<feature type="short sequence motif" description="GXSXG" evidence="4">
    <location>
        <begin position="288"/>
        <end position="292"/>
    </location>
</feature>
<dbReference type="GO" id="GO:0016042">
    <property type="term" value="P:lipid catabolic process"/>
    <property type="evidence" value="ECO:0007669"/>
    <property type="project" value="UniProtKB-UniRule"/>
</dbReference>
<organism evidence="8 9">
    <name type="scientific">Brettanomyces naardenensis</name>
    <name type="common">Yeast</name>
    <dbReference type="NCBI Taxonomy" id="13370"/>
    <lineage>
        <taxon>Eukaryota</taxon>
        <taxon>Fungi</taxon>
        <taxon>Dikarya</taxon>
        <taxon>Ascomycota</taxon>
        <taxon>Saccharomycotina</taxon>
        <taxon>Pichiomycetes</taxon>
        <taxon>Pichiales</taxon>
        <taxon>Pichiaceae</taxon>
        <taxon>Brettanomyces</taxon>
    </lineage>
</organism>
<proteinExistence type="inferred from homology"/>
<dbReference type="Pfam" id="PF11815">
    <property type="entry name" value="DUF3336"/>
    <property type="match status" value="1"/>
</dbReference>
<feature type="active site" description="Nucleophile" evidence="4">
    <location>
        <position position="290"/>
    </location>
</feature>
<keyword evidence="5" id="KW-0812">Transmembrane</keyword>
<keyword evidence="3 4" id="KW-0443">Lipid metabolism</keyword>
<name>A0A448YGF5_BRENA</name>
<dbReference type="InterPro" id="IPR016035">
    <property type="entry name" value="Acyl_Trfase/lysoPLipase"/>
</dbReference>
<keyword evidence="5" id="KW-1133">Transmembrane helix</keyword>
<evidence type="ECO:0000256" key="2">
    <source>
        <dbReference type="ARBA" id="ARBA00022963"/>
    </source>
</evidence>
<dbReference type="InterPro" id="IPR021771">
    <property type="entry name" value="Triacylglycerol_lipase_N"/>
</dbReference>
<comment type="similarity">
    <text evidence="5">Belongs to the PLPL family.</text>
</comment>
<feature type="active site" description="Proton acceptor" evidence="4">
    <location>
        <position position="441"/>
    </location>
</feature>
<evidence type="ECO:0000256" key="6">
    <source>
        <dbReference type="SAM" id="MobiDB-lite"/>
    </source>
</evidence>
<accession>A0A448YGF5</accession>
<dbReference type="GO" id="GO:0006641">
    <property type="term" value="P:triglyceride metabolic process"/>
    <property type="evidence" value="ECO:0007669"/>
    <property type="project" value="UniProtKB-ARBA"/>
</dbReference>
<feature type="region of interest" description="Disordered" evidence="6">
    <location>
        <begin position="657"/>
        <end position="758"/>
    </location>
</feature>
<feature type="transmembrane region" description="Helical" evidence="5">
    <location>
        <begin position="398"/>
        <end position="420"/>
    </location>
</feature>
<reference evidence="8 9" key="1">
    <citation type="submission" date="2018-12" db="EMBL/GenBank/DDBJ databases">
        <authorList>
            <person name="Tiukova I."/>
            <person name="Dainat J."/>
        </authorList>
    </citation>
    <scope>NUCLEOTIDE SEQUENCE [LARGE SCALE GENOMIC DNA]</scope>
</reference>
<evidence type="ECO:0000256" key="3">
    <source>
        <dbReference type="ARBA" id="ARBA00023098"/>
    </source>
</evidence>
<keyword evidence="9" id="KW-1185">Reference proteome</keyword>
<dbReference type="OrthoDB" id="10049244at2759"/>
<feature type="short sequence motif" description="GXGXXG" evidence="4">
    <location>
        <begin position="261"/>
        <end position="266"/>
    </location>
</feature>
<feature type="compositionally biased region" description="Basic residues" evidence="6">
    <location>
        <begin position="686"/>
        <end position="705"/>
    </location>
</feature>
<dbReference type="Proteomes" id="UP000290900">
    <property type="component" value="Unassembled WGS sequence"/>
</dbReference>
<comment type="subcellular location">
    <subcellularLocation>
        <location evidence="5">Membrane</location>
        <topology evidence="5">Single-pass membrane protein</topology>
    </subcellularLocation>
</comment>
<dbReference type="EMBL" id="CAACVR010000001">
    <property type="protein sequence ID" value="VEU19966.1"/>
    <property type="molecule type" value="Genomic_DNA"/>
</dbReference>
<keyword evidence="1 4" id="KW-0378">Hydrolase</keyword>
<gene>
    <name evidence="8" type="ORF">BRENAR_LOCUS701</name>
</gene>
<feature type="transmembrane region" description="Helical" evidence="5">
    <location>
        <begin position="256"/>
        <end position="277"/>
    </location>
</feature>
<keyword evidence="2 4" id="KW-0442">Lipid degradation</keyword>
<comment type="caution">
    <text evidence="4 5">Lacks conserved residue(s) required for the propagation of feature annotation.</text>
</comment>
<dbReference type="GO" id="GO:0016020">
    <property type="term" value="C:membrane"/>
    <property type="evidence" value="ECO:0007669"/>
    <property type="project" value="UniProtKB-SubCell"/>
</dbReference>
<feature type="domain" description="PNPLA" evidence="7">
    <location>
        <begin position="257"/>
        <end position="454"/>
    </location>
</feature>
<dbReference type="GO" id="GO:0004806">
    <property type="term" value="F:triacylglycerol lipase activity"/>
    <property type="evidence" value="ECO:0007669"/>
    <property type="project" value="InterPro"/>
</dbReference>
<dbReference type="InParanoid" id="A0A448YGF5"/>
<dbReference type="AlphaFoldDB" id="A0A448YGF5"/>
<dbReference type="PROSITE" id="PS51635">
    <property type="entry name" value="PNPLA"/>
    <property type="match status" value="1"/>
</dbReference>
<dbReference type="EC" id="3.1.1.-" evidence="5"/>
<evidence type="ECO:0000256" key="1">
    <source>
        <dbReference type="ARBA" id="ARBA00022801"/>
    </source>
</evidence>
<dbReference type="InterPro" id="IPR002641">
    <property type="entry name" value="PNPLA_dom"/>
</dbReference>
<dbReference type="PANTHER" id="PTHR14226:SF10">
    <property type="entry name" value="TRIACYLGLYCEROL LIPASE 4-RELATED"/>
    <property type="match status" value="1"/>
</dbReference>
<evidence type="ECO:0000256" key="5">
    <source>
        <dbReference type="RuleBase" id="RU362055"/>
    </source>
</evidence>
<evidence type="ECO:0000313" key="8">
    <source>
        <dbReference type="EMBL" id="VEU19966.1"/>
    </source>
</evidence>
<protein>
    <recommendedName>
        <fullName evidence="5">Patatin-like phospholipase domain-containing protein</fullName>
        <ecNumber evidence="5">3.1.1.-</ecNumber>
    </recommendedName>
</protein>
<dbReference type="Gene3D" id="3.40.1090.10">
    <property type="entry name" value="Cytosolic phospholipase A2 catalytic domain"/>
    <property type="match status" value="2"/>
</dbReference>
<evidence type="ECO:0000256" key="4">
    <source>
        <dbReference type="PROSITE-ProRule" id="PRU01161"/>
    </source>
</evidence>
<dbReference type="FunCoup" id="A0A448YGF5">
    <property type="interactions" value="141"/>
</dbReference>
<dbReference type="PANTHER" id="PTHR14226">
    <property type="entry name" value="NEUROPATHY TARGET ESTERASE/SWISS CHEESE D.MELANOGASTER"/>
    <property type="match status" value="1"/>
</dbReference>
<feature type="compositionally biased region" description="Basic and acidic residues" evidence="6">
    <location>
        <begin position="666"/>
        <end position="678"/>
    </location>
</feature>
<dbReference type="SUPFAM" id="SSF52151">
    <property type="entry name" value="FabD/lysophospholipase-like"/>
    <property type="match status" value="1"/>
</dbReference>
<feature type="compositionally biased region" description="Polar residues" evidence="6">
    <location>
        <begin position="706"/>
        <end position="720"/>
    </location>
</feature>
<evidence type="ECO:0000313" key="9">
    <source>
        <dbReference type="Proteomes" id="UP000290900"/>
    </source>
</evidence>
<evidence type="ECO:0000259" key="7">
    <source>
        <dbReference type="PROSITE" id="PS51635"/>
    </source>
</evidence>
<dbReference type="STRING" id="13370.A0A448YGF5"/>
<sequence>MFSPNKTSSFVGTDLAGEDEGNFSISTTFPDNEVKETRYDFFFLKDNPYRGITERLRNSHEASKRLHNTAAAAPKKGSFLEGAYKRASNVIGGNSDNSSTERIKSFNGKIPKENMAKVKELLKKQQDAKTYSEWLDISIELDEILHNDKWKEDPASDLYDYQMIQSQLQELQNARNNRDYRKMIYIIRTSWRRNFAGIDNIQLYKHCYVGTKKLIEDYLAECEQCLVELVSPDCPLDDRYILEMLVQTRKNFGRMAITMSGGGTFGLTGIGVFAALFENGIFPKMVSGSSCGSIMSAIVCSKLSGEVMSILEQLFEVQFEVFGGEDEPETPFSTLGRFLKYGVCFDNRRLKDTIKMLVGDITFKEAYNKTGRILNITVSPASIHDQPTLLNYLTAPNVLIWSAICASCSLPFIFPPSIIYEKDFKTGMIREWSNPMVKFVDGSVNGDLPITRLSEMFNVNHVIACQANPHILPLVRFSMECDDQESRVTPTLFVKRLLKRSFTVASWEITHYLDIMNEIGIFPNACTKVKQLFLQPYRGDITILPNIKLENMSVLFANPTPDFLWNCIIWGAKATWPKLRMIKDHCCIEFALDKYIAFLKSRMITSSSRAISTGPLTLLDSDILPLEEDELNGPRLRRERSFRNRSETVSYYYFQSEESTPKMRHASHDDDISDRPPESPHFSPKQGRKSTGLRHQSGRAVRKRYSSSTMSLRKLNQATYQLPELAASPRGSPLKARRHSAEMGRLSAGRSNYDARYY</sequence>
<keyword evidence="5" id="KW-0472">Membrane</keyword>